<keyword evidence="6" id="KW-0539">Nucleus</keyword>
<dbReference type="Gene3D" id="1.10.720.30">
    <property type="entry name" value="SAP domain"/>
    <property type="match status" value="1"/>
</dbReference>
<feature type="compositionally biased region" description="Pro residues" evidence="8">
    <location>
        <begin position="783"/>
        <end position="793"/>
    </location>
</feature>
<proteinExistence type="predicted"/>
<keyword evidence="2" id="KW-0677">Repeat</keyword>
<evidence type="ECO:0000313" key="10">
    <source>
        <dbReference type="EMBL" id="NXH71857.1"/>
    </source>
</evidence>
<dbReference type="EMBL" id="VWZR01008853">
    <property type="protein sequence ID" value="NXH71857.1"/>
    <property type="molecule type" value="Genomic_DNA"/>
</dbReference>
<feature type="compositionally biased region" description="Basic and acidic residues" evidence="8">
    <location>
        <begin position="248"/>
        <end position="263"/>
    </location>
</feature>
<feature type="region of interest" description="Disordered" evidence="8">
    <location>
        <begin position="477"/>
        <end position="509"/>
    </location>
</feature>
<feature type="compositionally biased region" description="Polar residues" evidence="8">
    <location>
        <begin position="180"/>
        <end position="203"/>
    </location>
</feature>
<feature type="compositionally biased region" description="Polar residues" evidence="8">
    <location>
        <begin position="640"/>
        <end position="667"/>
    </location>
</feature>
<dbReference type="Gene3D" id="6.10.140.2040">
    <property type="match status" value="1"/>
</dbReference>
<evidence type="ECO:0000256" key="4">
    <source>
        <dbReference type="ARBA" id="ARBA00023054"/>
    </source>
</evidence>
<dbReference type="InterPro" id="IPR043451">
    <property type="entry name" value="Myocardin-like"/>
</dbReference>
<feature type="region of interest" description="Disordered" evidence="8">
    <location>
        <begin position="640"/>
        <end position="671"/>
    </location>
</feature>
<keyword evidence="3" id="KW-0805">Transcription regulation</keyword>
<dbReference type="GO" id="GO:0003713">
    <property type="term" value="F:transcription coactivator activity"/>
    <property type="evidence" value="ECO:0007669"/>
    <property type="project" value="UniProtKB-ARBA"/>
</dbReference>
<evidence type="ECO:0000256" key="3">
    <source>
        <dbReference type="ARBA" id="ARBA00023015"/>
    </source>
</evidence>
<evidence type="ECO:0000256" key="5">
    <source>
        <dbReference type="ARBA" id="ARBA00023163"/>
    </source>
</evidence>
<feature type="region of interest" description="Disordered" evidence="8">
    <location>
        <begin position="543"/>
        <end position="569"/>
    </location>
</feature>
<feature type="compositionally biased region" description="Low complexity" evidence="8">
    <location>
        <begin position="222"/>
        <end position="233"/>
    </location>
</feature>
<evidence type="ECO:0000256" key="6">
    <source>
        <dbReference type="ARBA" id="ARBA00023242"/>
    </source>
</evidence>
<evidence type="ECO:0000256" key="2">
    <source>
        <dbReference type="ARBA" id="ARBA00022737"/>
    </source>
</evidence>
<dbReference type="AlphaFoldDB" id="A0A7K9MB02"/>
<feature type="domain" description="SAP" evidence="9">
    <location>
        <begin position="379"/>
        <end position="413"/>
    </location>
</feature>
<feature type="repeat" description="RPEL" evidence="7">
    <location>
        <begin position="54"/>
        <end position="79"/>
    </location>
</feature>
<dbReference type="InterPro" id="IPR003034">
    <property type="entry name" value="SAP_dom"/>
</dbReference>
<feature type="region of interest" description="Disordered" evidence="8">
    <location>
        <begin position="735"/>
        <end position="819"/>
    </location>
</feature>
<dbReference type="Gene3D" id="6.10.150.10">
    <property type="match status" value="1"/>
</dbReference>
<dbReference type="GO" id="GO:0045944">
    <property type="term" value="P:positive regulation of transcription by RNA polymerase II"/>
    <property type="evidence" value="ECO:0007669"/>
    <property type="project" value="TreeGrafter"/>
</dbReference>
<evidence type="ECO:0000259" key="9">
    <source>
        <dbReference type="PROSITE" id="PS50800"/>
    </source>
</evidence>
<dbReference type="FunFam" id="1.10.720.30:FF:000002">
    <property type="entry name" value="Myocardin related transcription factor A"/>
    <property type="match status" value="1"/>
</dbReference>
<feature type="compositionally biased region" description="Pro residues" evidence="8">
    <location>
        <begin position="208"/>
        <end position="221"/>
    </location>
</feature>
<feature type="compositionally biased region" description="Polar residues" evidence="8">
    <location>
        <begin position="810"/>
        <end position="819"/>
    </location>
</feature>
<feature type="region of interest" description="Disordered" evidence="8">
    <location>
        <begin position="319"/>
        <end position="374"/>
    </location>
</feature>
<dbReference type="OrthoDB" id="197676at2759"/>
<feature type="repeat" description="RPEL" evidence="7">
    <location>
        <begin position="98"/>
        <end position="123"/>
    </location>
</feature>
<comment type="subcellular location">
    <subcellularLocation>
        <location evidence="1">Nucleus</location>
    </subcellularLocation>
</comment>
<name>A0A7K9MB02_OCETE</name>
<keyword evidence="5" id="KW-0804">Transcription</keyword>
<dbReference type="PROSITE" id="PS50800">
    <property type="entry name" value="SAP"/>
    <property type="match status" value="1"/>
</dbReference>
<evidence type="ECO:0000313" key="11">
    <source>
        <dbReference type="Proteomes" id="UP000527232"/>
    </source>
</evidence>
<organism evidence="10 11">
    <name type="scientific">Oceanodroma tethys</name>
    <name type="common">Wedge-rumped storm-petrel</name>
    <name type="synonym">Hydrobates tethys</name>
    <dbReference type="NCBI Taxonomy" id="79633"/>
    <lineage>
        <taxon>Eukaryota</taxon>
        <taxon>Metazoa</taxon>
        <taxon>Chordata</taxon>
        <taxon>Craniata</taxon>
        <taxon>Vertebrata</taxon>
        <taxon>Euteleostomi</taxon>
        <taxon>Archelosauria</taxon>
        <taxon>Archosauria</taxon>
        <taxon>Dinosauria</taxon>
        <taxon>Saurischia</taxon>
        <taxon>Theropoda</taxon>
        <taxon>Coelurosauria</taxon>
        <taxon>Aves</taxon>
        <taxon>Neognathae</taxon>
        <taxon>Neoaves</taxon>
        <taxon>Aequornithes</taxon>
        <taxon>Procellariiformes</taxon>
        <taxon>Hydrobatidae</taxon>
        <taxon>Oceanodroma</taxon>
    </lineage>
</organism>
<evidence type="ECO:0000256" key="7">
    <source>
        <dbReference type="PROSITE-ProRule" id="PRU00401"/>
    </source>
</evidence>
<sequence length="999" mass="106413">PSLSSLCCRAVLQLKLQQRRTREELVSQGIMPPLKSPAAFHEQRRSLERARTEDYLKRKIRSRPERSELVRMHILEETSAEPSLQAKQLKLKRARLADDLNEKIAQRPGPMELVEKNILPVESSLKEAIIVGQVNYPKVADNSSFDEDSSDALSPEQPASHESQGSVPSPMDSRICDPLPTTTGTSLAQGTSQLQISSDSSETLFLPEQPPPPLPPPPLLPPSLTNGAALTAAKPPPTLIKQSQPKSASEKSQRSKKAKELKPKVKKLKYHQYIPPDQKQDKGAPPMDSSYAKILQQQQLFLQLQILNQQQQQHYNYQTILPAPPKPPGEQQSGASAPAVRNLSAAVSSASSVSSGSSGLMRQNSNAAVGKPGPLPANLDEMKVAELKQELKLRALPVSGTKTDLIERLRAYQEQNGAAGQTTPTPKPSTAAILPKAAEVVVAFPAARLSTGPALVTTGIAPAEVVVATVTGGGVMKFGSTGSTPPVSPTPSERSQMSTGDENSATGDTFGEMVTSPLTQLTLQASPVQFLVKEESSKSASCSVNAAPRSERCSTGNSRDAEVRDKDQMLQEKDKQIEELTRMLKQKQQLVEMLRLQLEQEKRSQQSLPAPAAAGEGTALASNPVAFGTQVKSENGFLSCQSAKQSSGQTDQFSPAPTASQMDTSNPSPVPKKAVTVKQEVPAAEAEPPCQSHSPRLFLGQQGSALSDLIKGTPPPTLITDSTGTHIVLTVTKQSAERQGLSPHGKAGSSCPALQPSSHPGSPAAPSPSQMDLEQQQHTPLFGTPPPSLPVPSVPMKEPPGYEEAMKQQPKAQENGCSSQQMDDLFDILIESGEISADFKDQSSPAGKEPPVAPACSSPPSSHHSSELAVPVSLGQPVPVGRLEDFLESSTGLPLLTAGHDGPEPLSLIDDLHSEMLSSSAILDHPPSPMDTSELHFAHEPSGGIALDLAEANLDSMDWLELPGGPVMSLAPLSTAAPSLFSTDFLDGHDLQLHWDSCL</sequence>
<feature type="compositionally biased region" description="Basic and acidic residues" evidence="8">
    <location>
        <begin position="559"/>
        <end position="569"/>
    </location>
</feature>
<dbReference type="PROSITE" id="PS51073">
    <property type="entry name" value="RPEL"/>
    <property type="match status" value="3"/>
</dbReference>
<keyword evidence="11" id="KW-1185">Reference proteome</keyword>
<dbReference type="GO" id="GO:0051145">
    <property type="term" value="P:smooth muscle cell differentiation"/>
    <property type="evidence" value="ECO:0007669"/>
    <property type="project" value="TreeGrafter"/>
</dbReference>
<protein>
    <submittedName>
        <fullName evidence="10">MKL1 protein</fullName>
    </submittedName>
</protein>
<feature type="compositionally biased region" description="Low complexity" evidence="8">
    <location>
        <begin position="344"/>
        <end position="359"/>
    </location>
</feature>
<feature type="non-terminal residue" evidence="10">
    <location>
        <position position="999"/>
    </location>
</feature>
<accession>A0A7K9MB02</accession>
<feature type="compositionally biased region" description="Polar residues" evidence="8">
    <location>
        <begin position="493"/>
        <end position="507"/>
    </location>
</feature>
<comment type="caution">
    <text evidence="10">The sequence shown here is derived from an EMBL/GenBank/DDBJ whole genome shotgun (WGS) entry which is preliminary data.</text>
</comment>
<keyword evidence="4" id="KW-0175">Coiled coil</keyword>
<feature type="region of interest" description="Disordered" evidence="8">
    <location>
        <begin position="839"/>
        <end position="869"/>
    </location>
</feature>
<dbReference type="Pfam" id="PF02037">
    <property type="entry name" value="SAP"/>
    <property type="match status" value="1"/>
</dbReference>
<dbReference type="PANTHER" id="PTHR22793:SF6">
    <property type="entry name" value="MYOCARDIN-RELATED TRANSCRIPTION FACTOR A"/>
    <property type="match status" value="1"/>
</dbReference>
<dbReference type="InterPro" id="IPR004018">
    <property type="entry name" value="RPEL_repeat"/>
</dbReference>
<dbReference type="PANTHER" id="PTHR22793">
    <property type="entry name" value="MYOCARDIN-RELATED TRANSCRIPTION FACTOR-RELATED"/>
    <property type="match status" value="1"/>
</dbReference>
<dbReference type="SMART" id="SM00513">
    <property type="entry name" value="SAP"/>
    <property type="match status" value="1"/>
</dbReference>
<dbReference type="InterPro" id="IPR036361">
    <property type="entry name" value="SAP_dom_sf"/>
</dbReference>
<reference evidence="10 11" key="1">
    <citation type="submission" date="2019-09" db="EMBL/GenBank/DDBJ databases">
        <title>Bird 10,000 Genomes (B10K) Project - Family phase.</title>
        <authorList>
            <person name="Zhang G."/>
        </authorList>
    </citation>
    <scope>NUCLEOTIDE SEQUENCE [LARGE SCALE GENOMIC DNA]</scope>
    <source>
        <strain evidence="10">B10K-DU-001-32</strain>
        <tissue evidence="10">Muscle</tissue>
    </source>
</reference>
<feature type="region of interest" description="Disordered" evidence="8">
    <location>
        <begin position="141"/>
        <end position="288"/>
    </location>
</feature>
<evidence type="ECO:0000256" key="1">
    <source>
        <dbReference type="ARBA" id="ARBA00004123"/>
    </source>
</evidence>
<gene>
    <name evidence="10" type="primary">Mkl1</name>
    <name evidence="10" type="ORF">HYDTET_R11570</name>
</gene>
<dbReference type="Proteomes" id="UP000527232">
    <property type="component" value="Unassembled WGS sequence"/>
</dbReference>
<dbReference type="GO" id="GO:0005634">
    <property type="term" value="C:nucleus"/>
    <property type="evidence" value="ECO:0007669"/>
    <property type="project" value="UniProtKB-SubCell"/>
</dbReference>
<dbReference type="Pfam" id="PF02755">
    <property type="entry name" value="RPEL"/>
    <property type="match status" value="3"/>
</dbReference>
<evidence type="ECO:0000256" key="8">
    <source>
        <dbReference type="SAM" id="MobiDB-lite"/>
    </source>
</evidence>
<dbReference type="SUPFAM" id="SSF68906">
    <property type="entry name" value="SAP domain"/>
    <property type="match status" value="1"/>
</dbReference>
<feature type="compositionally biased region" description="Low complexity" evidence="8">
    <location>
        <begin position="756"/>
        <end position="769"/>
    </location>
</feature>
<feature type="repeat" description="RPEL" evidence="7">
    <location>
        <begin position="10"/>
        <end position="35"/>
    </location>
</feature>
<feature type="non-terminal residue" evidence="10">
    <location>
        <position position="1"/>
    </location>
</feature>
<dbReference type="SMART" id="SM00707">
    <property type="entry name" value="RPEL"/>
    <property type="match status" value="3"/>
</dbReference>